<dbReference type="InterPro" id="IPR028098">
    <property type="entry name" value="Glyco_trans_4-like_N"/>
</dbReference>
<gene>
    <name evidence="3" type="ORF">RGI145_11710</name>
</gene>
<reference evidence="3 4" key="1">
    <citation type="submission" date="2016-05" db="EMBL/GenBank/DDBJ databases">
        <title>Complete Genome and Methylome Analysis of Psychrotrophic Bacterial Isolates from Antarctic Lake Untersee.</title>
        <authorList>
            <person name="Fomenkov A."/>
            <person name="Akimov V.N."/>
            <person name="Vasilyeva L.V."/>
            <person name="Andersen D."/>
            <person name="Vincze T."/>
            <person name="Roberts R.J."/>
        </authorList>
    </citation>
    <scope>NUCLEOTIDE SEQUENCE [LARGE SCALE GENOMIC DNA]</scope>
    <source>
        <strain evidence="3 4">U14-5</strain>
    </source>
</reference>
<dbReference type="KEGG" id="rgi:RGI145_11710"/>
<protein>
    <submittedName>
        <fullName evidence="3">Glycosyl transferase</fullName>
    </submittedName>
</protein>
<keyword evidence="3" id="KW-0808">Transferase</keyword>
<sequence>MRVAQVMAGAAKGGAETFYERLCLGLHDSGEEVLPVIRREPARETRLREGGLAPVTLGFGGPLDLLTGPRLRAALRRFRPAVTVAWMNRAARFTPKGDWTLVGRLGGYYDLRHYRRCDHLVANTRDLVAWITKQGWAPGRVHHLPNFVPDLSGATPAALPAPPGKRRLLAMGRLHRNKGFDVLLRALADLPEAHLSLAGEGPERAALEGLARELGLGDRLSFLGWRTDTGALLAGAEVFVCPSRHEPLGNVVLEAFSAARPVVAAAAQGPSEVIRDGETGLLAPLEEPAPLAAAIRRVLDDPALAERLAGAGRRDFEAEHAAAPVLARWRSFLRAVAPSEAGSAGREAR</sequence>
<name>A0A1L7AG12_9PROT</name>
<evidence type="ECO:0000313" key="4">
    <source>
        <dbReference type="Proteomes" id="UP000185494"/>
    </source>
</evidence>
<feature type="domain" description="Glycosyltransferase subfamily 4-like N-terminal" evidence="2">
    <location>
        <begin position="13"/>
        <end position="148"/>
    </location>
</feature>
<evidence type="ECO:0000259" key="2">
    <source>
        <dbReference type="Pfam" id="PF13439"/>
    </source>
</evidence>
<dbReference type="Pfam" id="PF13439">
    <property type="entry name" value="Glyco_transf_4"/>
    <property type="match status" value="1"/>
</dbReference>
<evidence type="ECO:0000259" key="1">
    <source>
        <dbReference type="Pfam" id="PF00534"/>
    </source>
</evidence>
<dbReference type="EMBL" id="CP015583">
    <property type="protein sequence ID" value="APT57671.1"/>
    <property type="molecule type" value="Genomic_DNA"/>
</dbReference>
<dbReference type="eggNOG" id="COG0438">
    <property type="taxonomic scope" value="Bacteria"/>
</dbReference>
<dbReference type="SUPFAM" id="SSF53756">
    <property type="entry name" value="UDP-Glycosyltransferase/glycogen phosphorylase"/>
    <property type="match status" value="1"/>
</dbReference>
<proteinExistence type="predicted"/>
<dbReference type="InterPro" id="IPR001296">
    <property type="entry name" value="Glyco_trans_1"/>
</dbReference>
<dbReference type="PANTHER" id="PTHR12526:SF635">
    <property type="entry name" value="GLYCOSYL TRANSFERASE GROUP 1"/>
    <property type="match status" value="1"/>
</dbReference>
<accession>A0A1L7AG12</accession>
<evidence type="ECO:0000313" key="3">
    <source>
        <dbReference type="EMBL" id="APT57671.1"/>
    </source>
</evidence>
<organism evidence="3 4">
    <name type="scientific">Roseomonas gilardii</name>
    <dbReference type="NCBI Taxonomy" id="257708"/>
    <lineage>
        <taxon>Bacteria</taxon>
        <taxon>Pseudomonadati</taxon>
        <taxon>Pseudomonadota</taxon>
        <taxon>Alphaproteobacteria</taxon>
        <taxon>Acetobacterales</taxon>
        <taxon>Roseomonadaceae</taxon>
        <taxon>Roseomonas</taxon>
    </lineage>
</organism>
<dbReference type="PANTHER" id="PTHR12526">
    <property type="entry name" value="GLYCOSYLTRANSFERASE"/>
    <property type="match status" value="1"/>
</dbReference>
<dbReference type="Proteomes" id="UP000185494">
    <property type="component" value="Chromosome 1"/>
</dbReference>
<dbReference type="STRING" id="257708.RGI145_11710"/>
<dbReference type="GO" id="GO:0016757">
    <property type="term" value="F:glycosyltransferase activity"/>
    <property type="evidence" value="ECO:0007669"/>
    <property type="project" value="InterPro"/>
</dbReference>
<dbReference type="Gene3D" id="3.40.50.2000">
    <property type="entry name" value="Glycogen Phosphorylase B"/>
    <property type="match status" value="2"/>
</dbReference>
<dbReference type="CDD" id="cd03811">
    <property type="entry name" value="GT4_GT28_WabH-like"/>
    <property type="match status" value="1"/>
</dbReference>
<feature type="domain" description="Glycosyl transferase family 1" evidence="1">
    <location>
        <begin position="158"/>
        <end position="314"/>
    </location>
</feature>
<dbReference type="AlphaFoldDB" id="A0A1L7AG12"/>
<dbReference type="Pfam" id="PF00534">
    <property type="entry name" value="Glycos_transf_1"/>
    <property type="match status" value="1"/>
</dbReference>